<dbReference type="Pfam" id="PF07978">
    <property type="entry name" value="NIPSNAP"/>
    <property type="match status" value="1"/>
</dbReference>
<dbReference type="RefSeq" id="WP_130446237.1">
    <property type="nucleotide sequence ID" value="NZ_SHKR01000013.1"/>
</dbReference>
<feature type="domain" description="NIPSNAP" evidence="1">
    <location>
        <begin position="9"/>
        <end position="103"/>
    </location>
</feature>
<sequence length="241" mass="26945">MNECCAVVDLRQYTLHPGQRDTLIETFDTYFVEGQEETGMHIAGQFRDLDDPDRFVWVRGFPDLASRADALKAFYYGPVWREHAAVANATMIDSDNALLLRPLRLDDRYPERDAPRPPIGSTAPATSIVAGAVYHRGSEDDGFVEFFTDHVAPVLTVTGAEPVAVFESLVAENNFPALPLRDEVVLAWFARFADDAAYDEHRRALAGSGVWQERVLPELVCRTAGPAQELRLRPTARSQLR</sequence>
<evidence type="ECO:0000313" key="2">
    <source>
        <dbReference type="EMBL" id="RZU14050.1"/>
    </source>
</evidence>
<dbReference type="InterPro" id="IPR012577">
    <property type="entry name" value="NIPSNAP"/>
</dbReference>
<dbReference type="EMBL" id="SHKR01000013">
    <property type="protein sequence ID" value="RZU14050.1"/>
    <property type="molecule type" value="Genomic_DNA"/>
</dbReference>
<dbReference type="OrthoDB" id="9809695at2"/>
<dbReference type="InterPro" id="IPR011008">
    <property type="entry name" value="Dimeric_a/b-barrel"/>
</dbReference>
<evidence type="ECO:0000313" key="3">
    <source>
        <dbReference type="Proteomes" id="UP000292027"/>
    </source>
</evidence>
<organism evidence="2 3">
    <name type="scientific">Kribbella rubisoli</name>
    <dbReference type="NCBI Taxonomy" id="3075929"/>
    <lineage>
        <taxon>Bacteria</taxon>
        <taxon>Bacillati</taxon>
        <taxon>Actinomycetota</taxon>
        <taxon>Actinomycetes</taxon>
        <taxon>Propionibacteriales</taxon>
        <taxon>Kribbellaceae</taxon>
        <taxon>Kribbella</taxon>
    </lineage>
</organism>
<dbReference type="SUPFAM" id="SSF54909">
    <property type="entry name" value="Dimeric alpha+beta barrel"/>
    <property type="match status" value="1"/>
</dbReference>
<comment type="caution">
    <text evidence="2">The sequence shown here is derived from an EMBL/GenBank/DDBJ whole genome shotgun (WGS) entry which is preliminary data.</text>
</comment>
<evidence type="ECO:0000259" key="1">
    <source>
        <dbReference type="Pfam" id="PF07978"/>
    </source>
</evidence>
<dbReference type="Gene3D" id="3.30.70.100">
    <property type="match status" value="1"/>
</dbReference>
<proteinExistence type="predicted"/>
<keyword evidence="3" id="KW-1185">Reference proteome</keyword>
<reference evidence="2 3" key="1">
    <citation type="journal article" date="2015" name="Stand. Genomic Sci.">
        <title>Genomic Encyclopedia of Bacterial and Archaeal Type Strains, Phase III: the genomes of soil and plant-associated and newly described type strains.</title>
        <authorList>
            <person name="Whitman W.B."/>
            <person name="Woyke T."/>
            <person name="Klenk H.P."/>
            <person name="Zhou Y."/>
            <person name="Lilburn T.G."/>
            <person name="Beck B.J."/>
            <person name="De Vos P."/>
            <person name="Vandamme P."/>
            <person name="Eisen J.A."/>
            <person name="Garrity G."/>
            <person name="Hugenholtz P."/>
            <person name="Kyrpides N.C."/>
        </authorList>
    </citation>
    <scope>NUCLEOTIDE SEQUENCE [LARGE SCALE GENOMIC DNA]</scope>
    <source>
        <strain evidence="2 3">VKM Ac-2540</strain>
    </source>
</reference>
<dbReference type="Proteomes" id="UP000292027">
    <property type="component" value="Unassembled WGS sequence"/>
</dbReference>
<name>A0A4Q7WUS5_9ACTN</name>
<gene>
    <name evidence="2" type="ORF">EV645_4911</name>
</gene>
<protein>
    <submittedName>
        <fullName evidence="2">NIPSNAP protein</fullName>
    </submittedName>
</protein>
<accession>A0A4Q7WUS5</accession>
<dbReference type="AlphaFoldDB" id="A0A4Q7WUS5"/>